<sequence>MARSEMLIPIDELKEWFYVFSMGAPRIVALFTLIPFLNKRLLGGAMMRNGVAMALVLFMHPMLAEAVPDKTPTIYATLFIVLKEVFIGALLGFVITIPFWALESAGFFIDNQRGASMASAMNPLSGAESSPMGILFSQAFTAIFMVSGLFLLLVKSLFISYASWPVFSYFPNINPEGAIFFLKQFDLIISLSMWLAAPVIIAMFITEFGIALISRSAPQLNVFILAMPIKSGVAAAILVVYVGTILTLARKHDEGIPTLFMMLGELWR</sequence>
<evidence type="ECO:0000256" key="5">
    <source>
        <dbReference type="ARBA" id="ARBA00022989"/>
    </source>
</evidence>
<keyword evidence="5 7" id="KW-1133">Transmembrane helix</keyword>
<feature type="transmembrane region" description="Helical" evidence="7">
    <location>
        <begin position="74"/>
        <end position="102"/>
    </location>
</feature>
<evidence type="ECO:0000313" key="8">
    <source>
        <dbReference type="EMBL" id="MCW7554004.1"/>
    </source>
</evidence>
<evidence type="ECO:0000256" key="3">
    <source>
        <dbReference type="ARBA" id="ARBA00022475"/>
    </source>
</evidence>
<protein>
    <submittedName>
        <fullName evidence="8">Type III secretion system export apparatus subunit SctT</fullName>
    </submittedName>
</protein>
<evidence type="ECO:0000313" key="9">
    <source>
        <dbReference type="Proteomes" id="UP001209854"/>
    </source>
</evidence>
<keyword evidence="3 7" id="KW-1003">Cell membrane</keyword>
<comment type="subcellular location">
    <subcellularLocation>
        <location evidence="1 7">Cell membrane</location>
        <topology evidence="1 7">Multi-pass membrane protein</topology>
    </subcellularLocation>
</comment>
<reference evidence="8 9" key="1">
    <citation type="submission" date="2022-10" db="EMBL/GenBank/DDBJ databases">
        <title>High-quality genome sequences of two octocoral-associated bacteria, Endozoicomonas euniceicola EF212 and Endozoicomonas gorgoniicola PS125.</title>
        <authorList>
            <person name="Chiou Y.-J."/>
            <person name="Chen Y.-H."/>
        </authorList>
    </citation>
    <scope>NUCLEOTIDE SEQUENCE [LARGE SCALE GENOMIC DNA]</scope>
    <source>
        <strain evidence="8 9">PS125</strain>
    </source>
</reference>
<dbReference type="RefSeq" id="WP_262563746.1">
    <property type="nucleotide sequence ID" value="NZ_JAPFCC010000001.1"/>
</dbReference>
<gene>
    <name evidence="8" type="primary">sctT</name>
    <name evidence="8" type="ORF">NX722_15530</name>
</gene>
<proteinExistence type="inferred from homology"/>
<dbReference type="Proteomes" id="UP001209854">
    <property type="component" value="Unassembled WGS sequence"/>
</dbReference>
<feature type="transmembrane region" description="Helical" evidence="7">
    <location>
        <begin position="187"/>
        <end position="210"/>
    </location>
</feature>
<evidence type="ECO:0000256" key="7">
    <source>
        <dbReference type="RuleBase" id="RU362072"/>
    </source>
</evidence>
<keyword evidence="4 7" id="KW-0812">Transmembrane</keyword>
<comment type="similarity">
    <text evidence="2 7">Belongs to the FliR/MopE/SpaR family.</text>
</comment>
<evidence type="ECO:0000256" key="6">
    <source>
        <dbReference type="ARBA" id="ARBA00023136"/>
    </source>
</evidence>
<name>A0ABT3MXA5_9GAMM</name>
<dbReference type="PANTHER" id="PTHR30065">
    <property type="entry name" value="FLAGELLAR BIOSYNTHETIC PROTEIN FLIR"/>
    <property type="match status" value="1"/>
</dbReference>
<dbReference type="InterPro" id="IPR006304">
    <property type="entry name" value="T3SS_SpaR/YscT"/>
</dbReference>
<dbReference type="InterPro" id="IPR002010">
    <property type="entry name" value="T3SS_IM_R"/>
</dbReference>
<feature type="transmembrane region" description="Helical" evidence="7">
    <location>
        <begin position="139"/>
        <end position="167"/>
    </location>
</feature>
<accession>A0ABT3MXA5</accession>
<feature type="transmembrane region" description="Helical" evidence="7">
    <location>
        <begin position="16"/>
        <end position="37"/>
    </location>
</feature>
<evidence type="ECO:0000256" key="1">
    <source>
        <dbReference type="ARBA" id="ARBA00004651"/>
    </source>
</evidence>
<dbReference type="NCBIfam" id="TIGR01401">
    <property type="entry name" value="fliR_like_III"/>
    <property type="match status" value="1"/>
</dbReference>
<evidence type="ECO:0000256" key="4">
    <source>
        <dbReference type="ARBA" id="ARBA00022692"/>
    </source>
</evidence>
<keyword evidence="6 7" id="KW-0472">Membrane</keyword>
<feature type="transmembrane region" description="Helical" evidence="7">
    <location>
        <begin position="222"/>
        <end position="249"/>
    </location>
</feature>
<dbReference type="PANTHER" id="PTHR30065:SF1">
    <property type="entry name" value="SURFACE PRESENTATION OF ANTIGENS PROTEIN SPAR"/>
    <property type="match status" value="1"/>
</dbReference>
<evidence type="ECO:0000256" key="2">
    <source>
        <dbReference type="ARBA" id="ARBA00009772"/>
    </source>
</evidence>
<comment type="caution">
    <text evidence="8">The sequence shown here is derived from an EMBL/GenBank/DDBJ whole genome shotgun (WGS) entry which is preliminary data.</text>
</comment>
<dbReference type="PRINTS" id="PR00953">
    <property type="entry name" value="TYPE3IMRPROT"/>
</dbReference>
<keyword evidence="9" id="KW-1185">Reference proteome</keyword>
<organism evidence="8 9">
    <name type="scientific">Endozoicomonas gorgoniicola</name>
    <dbReference type="NCBI Taxonomy" id="1234144"/>
    <lineage>
        <taxon>Bacteria</taxon>
        <taxon>Pseudomonadati</taxon>
        <taxon>Pseudomonadota</taxon>
        <taxon>Gammaproteobacteria</taxon>
        <taxon>Oceanospirillales</taxon>
        <taxon>Endozoicomonadaceae</taxon>
        <taxon>Endozoicomonas</taxon>
    </lineage>
</organism>
<dbReference type="EMBL" id="JAPFCC010000001">
    <property type="protein sequence ID" value="MCW7554004.1"/>
    <property type="molecule type" value="Genomic_DNA"/>
</dbReference>
<dbReference type="Pfam" id="PF01311">
    <property type="entry name" value="Bac_export_1"/>
    <property type="match status" value="1"/>
</dbReference>